<protein>
    <submittedName>
        <fullName evidence="1">Uncharacterized protein</fullName>
    </submittedName>
</protein>
<evidence type="ECO:0000313" key="2">
    <source>
        <dbReference type="Proteomes" id="UP000765160"/>
    </source>
</evidence>
<dbReference type="Proteomes" id="UP000765160">
    <property type="component" value="Unassembled WGS sequence"/>
</dbReference>
<dbReference type="EMBL" id="JAAVTX010000004">
    <property type="protein sequence ID" value="NKE45900.1"/>
    <property type="molecule type" value="Genomic_DNA"/>
</dbReference>
<comment type="caution">
    <text evidence="1">The sequence shown here is derived from an EMBL/GenBank/DDBJ whole genome shotgun (WGS) entry which is preliminary data.</text>
</comment>
<dbReference type="RefSeq" id="WP_168050433.1">
    <property type="nucleotide sequence ID" value="NZ_JAATJR010000004.1"/>
</dbReference>
<proteinExistence type="predicted"/>
<organism evidence="1 2">
    <name type="scientific">Falsiroseomonas frigidaquae</name>
    <dbReference type="NCBI Taxonomy" id="487318"/>
    <lineage>
        <taxon>Bacteria</taxon>
        <taxon>Pseudomonadati</taxon>
        <taxon>Pseudomonadota</taxon>
        <taxon>Alphaproteobacteria</taxon>
        <taxon>Acetobacterales</taxon>
        <taxon>Roseomonadaceae</taxon>
        <taxon>Falsiroseomonas</taxon>
    </lineage>
</organism>
<reference evidence="1 2" key="1">
    <citation type="submission" date="2020-03" db="EMBL/GenBank/DDBJ databases">
        <title>Roseomonas selenitidurans sp. nov. isolated from soil.</title>
        <authorList>
            <person name="Liu H."/>
        </authorList>
    </citation>
    <scope>NUCLEOTIDE SEQUENCE [LARGE SCALE GENOMIC DNA]</scope>
    <source>
        <strain evidence="1 2">JCM 15073</strain>
    </source>
</reference>
<gene>
    <name evidence="1" type="ORF">HB662_14000</name>
</gene>
<sequence length="300" mass="33999">MSVKIGEADGALSNADLARLLSGEVGFSGEIRCHQRLLSAGYDVHPSPFYTDDETKKQREIDFATFTQCHFRRGRHLVEAEFYLVADVKTSTAPAIVFLSQKTIWDTAGATTPFFAQRNLGGDAEHYSYHNTFLGGSVFGDLIGRSVVKHLSRSERDTKNQFSANFFREAMYSAVKAAIAEWQEQRSIEHWPQKGNAVAKFFVPLIVIDGPLKSCIARENKIEVQDIPYCTMRFDAEIETHKTYNKGRHSSFLVAVCQIDHIIEFMNIFDALLDARSFRNWISTILSGKGDWQPFARRKE</sequence>
<accession>A0ABX1F0P4</accession>
<name>A0ABX1F0P4_9PROT</name>
<keyword evidence="2" id="KW-1185">Reference proteome</keyword>
<evidence type="ECO:0000313" key="1">
    <source>
        <dbReference type="EMBL" id="NKE45900.1"/>
    </source>
</evidence>